<proteinExistence type="predicted"/>
<keyword evidence="3" id="KW-1185">Reference proteome</keyword>
<organism evidence="2 3">
    <name type="scientific">Allocatelliglobosispora scoriae</name>
    <dbReference type="NCBI Taxonomy" id="643052"/>
    <lineage>
        <taxon>Bacteria</taxon>
        <taxon>Bacillati</taxon>
        <taxon>Actinomycetota</taxon>
        <taxon>Actinomycetes</taxon>
        <taxon>Micromonosporales</taxon>
        <taxon>Micromonosporaceae</taxon>
        <taxon>Allocatelliglobosispora</taxon>
    </lineage>
</organism>
<keyword evidence="1" id="KW-0812">Transmembrane</keyword>
<reference evidence="2 3" key="1">
    <citation type="submission" date="2020-08" db="EMBL/GenBank/DDBJ databases">
        <title>Sequencing the genomes of 1000 actinobacteria strains.</title>
        <authorList>
            <person name="Klenk H.-P."/>
        </authorList>
    </citation>
    <scope>NUCLEOTIDE SEQUENCE [LARGE SCALE GENOMIC DNA]</scope>
    <source>
        <strain evidence="2 3">DSM 45362</strain>
    </source>
</reference>
<keyword evidence="1" id="KW-0472">Membrane</keyword>
<feature type="transmembrane region" description="Helical" evidence="1">
    <location>
        <begin position="14"/>
        <end position="33"/>
    </location>
</feature>
<sequence length="300" mass="31811">MDIWEIAKVVARRWLVTVPLLLLTFGAMAYIAVSIKPDYTATGNLSLLDPSVVVDPTTGGGTTRKVNPWTTSSLTDAAIVRLRNKAVHDQVADDGYVGEWEADTDLRFGSVITIKTTAPTKEQAQLTTRYIMDIIAADVKSRQAQYRLQSGEEVTTIAFDNGDSITTETGKMKRTLIAVFGIGLIISATAAIGYDSLHRRRNPGLAVPTHAQQRAISLAGGGVKTAKAAAAAPVQSRSSEEKPPPSINVKYMGADGSSDQTTIGLIPPPQQDDSTIIMPIVSAGLGPSAPVAGGKDKQKK</sequence>
<dbReference type="Proteomes" id="UP000587527">
    <property type="component" value="Unassembled WGS sequence"/>
</dbReference>
<name>A0A841BX64_9ACTN</name>
<evidence type="ECO:0000313" key="3">
    <source>
        <dbReference type="Proteomes" id="UP000587527"/>
    </source>
</evidence>
<evidence type="ECO:0000313" key="2">
    <source>
        <dbReference type="EMBL" id="MBB5872088.1"/>
    </source>
</evidence>
<accession>A0A841BX64</accession>
<comment type="caution">
    <text evidence="2">The sequence shown here is derived from an EMBL/GenBank/DDBJ whole genome shotgun (WGS) entry which is preliminary data.</text>
</comment>
<evidence type="ECO:0008006" key="4">
    <source>
        <dbReference type="Google" id="ProtNLM"/>
    </source>
</evidence>
<evidence type="ECO:0000256" key="1">
    <source>
        <dbReference type="SAM" id="Phobius"/>
    </source>
</evidence>
<feature type="transmembrane region" description="Helical" evidence="1">
    <location>
        <begin position="175"/>
        <end position="194"/>
    </location>
</feature>
<dbReference type="AlphaFoldDB" id="A0A841BX64"/>
<protein>
    <recommendedName>
        <fullName evidence="4">Polysaccharide chain length determinant N-terminal domain-containing protein</fullName>
    </recommendedName>
</protein>
<dbReference type="RefSeq" id="WP_184841438.1">
    <property type="nucleotide sequence ID" value="NZ_JACHMN010000003.1"/>
</dbReference>
<dbReference type="EMBL" id="JACHMN010000003">
    <property type="protein sequence ID" value="MBB5872088.1"/>
    <property type="molecule type" value="Genomic_DNA"/>
</dbReference>
<gene>
    <name evidence="2" type="ORF">F4553_005522</name>
</gene>
<keyword evidence="1" id="KW-1133">Transmembrane helix</keyword>